<feature type="compositionally biased region" description="Basic residues" evidence="3">
    <location>
        <begin position="306"/>
        <end position="315"/>
    </location>
</feature>
<accession>A0A101ML16</accession>
<evidence type="ECO:0000259" key="4">
    <source>
        <dbReference type="PROSITE" id="PS50118"/>
    </source>
</evidence>
<evidence type="ECO:0000313" key="5">
    <source>
        <dbReference type="EMBL" id="KUM62473.1"/>
    </source>
</evidence>
<proteinExistence type="predicted"/>
<dbReference type="GO" id="GO:0005634">
    <property type="term" value="C:nucleus"/>
    <property type="evidence" value="ECO:0007669"/>
    <property type="project" value="UniProtKB-UniRule"/>
</dbReference>
<feature type="domain" description="HMG box" evidence="4">
    <location>
        <begin position="120"/>
        <end position="189"/>
    </location>
</feature>
<dbReference type="SUPFAM" id="SSF47095">
    <property type="entry name" value="HMG-box"/>
    <property type="match status" value="1"/>
</dbReference>
<dbReference type="SMART" id="SM00398">
    <property type="entry name" value="HMG"/>
    <property type="match status" value="1"/>
</dbReference>
<feature type="region of interest" description="Disordered" evidence="3">
    <location>
        <begin position="90"/>
        <end position="120"/>
    </location>
</feature>
<dbReference type="STRING" id="48697.A0A101ML16"/>
<evidence type="ECO:0000256" key="1">
    <source>
        <dbReference type="ARBA" id="ARBA00023125"/>
    </source>
</evidence>
<comment type="caution">
    <text evidence="5">The sequence shown here is derived from an EMBL/GenBank/DDBJ whole genome shotgun (WGS) entry which is preliminary data.</text>
</comment>
<feature type="DNA-binding region" description="HMG box" evidence="2">
    <location>
        <begin position="120"/>
        <end position="189"/>
    </location>
</feature>
<feature type="non-terminal residue" evidence="5">
    <location>
        <position position="1"/>
    </location>
</feature>
<evidence type="ECO:0000256" key="2">
    <source>
        <dbReference type="PROSITE-ProRule" id="PRU00267"/>
    </source>
</evidence>
<dbReference type="GO" id="GO:0003677">
    <property type="term" value="F:DNA binding"/>
    <property type="evidence" value="ECO:0007669"/>
    <property type="project" value="UniProtKB-UniRule"/>
</dbReference>
<feature type="compositionally biased region" description="Basic and acidic residues" evidence="3">
    <location>
        <begin position="190"/>
        <end position="200"/>
    </location>
</feature>
<feature type="region of interest" description="Disordered" evidence="3">
    <location>
        <begin position="190"/>
        <end position="315"/>
    </location>
</feature>
<dbReference type="PANTHER" id="PTHR48112">
    <property type="entry name" value="HIGH MOBILITY GROUP PROTEIN DSP1"/>
    <property type="match status" value="1"/>
</dbReference>
<dbReference type="InterPro" id="IPR036910">
    <property type="entry name" value="HMG_box_dom_sf"/>
</dbReference>
<dbReference type="EMBL" id="LLXE01000100">
    <property type="protein sequence ID" value="KUM62473.1"/>
    <property type="molecule type" value="Genomic_DNA"/>
</dbReference>
<gene>
    <name evidence="5" type="ORF">ACN42_g4632</name>
</gene>
<keyword evidence="6" id="KW-1185">Reference proteome</keyword>
<sequence>LLPPKLKKILFSYQPLGFITMASNQDDTTVQVNKEELRRAGDLIVMRLMEVQSYIADLGKAYVQHVNNITEGRDAHIELPLGPSGFMGPDIPFRAGSPGAKSEAGGPKKRKRAPVDPNAPKRALTPYFLYMQHNRSKIADDLGGDARPKDVADEGTRRWQSMEDTQKEVWKKMYAANYDQYKRDMAAYKAGSKVDEEHDPAANQLQQDFAGAEPEAEAEPEADVEAEAEAEPEESADESTESSEESHSPSPVKEPTPPRSTAKRRRSDTKAKEAETPAKSPVKRAGRKAAEPVSTPAVKTPAEKGRRSKKRKSEA</sequence>
<name>A0A101ML16_PENFR</name>
<dbReference type="AlphaFoldDB" id="A0A101ML16"/>
<keyword evidence="1 2" id="KW-0238">DNA-binding</keyword>
<feature type="region of interest" description="Disordered" evidence="3">
    <location>
        <begin position="139"/>
        <end position="161"/>
    </location>
</feature>
<evidence type="ECO:0000256" key="3">
    <source>
        <dbReference type="SAM" id="MobiDB-lite"/>
    </source>
</evidence>
<dbReference type="InterPro" id="IPR009071">
    <property type="entry name" value="HMG_box_dom"/>
</dbReference>
<dbReference type="Gene3D" id="1.10.30.10">
    <property type="entry name" value="High mobility group box domain"/>
    <property type="match status" value="1"/>
</dbReference>
<protein>
    <recommendedName>
        <fullName evidence="4">HMG box domain-containing protein</fullName>
    </recommendedName>
</protein>
<dbReference type="PROSITE" id="PS50118">
    <property type="entry name" value="HMG_BOX_2"/>
    <property type="match status" value="1"/>
</dbReference>
<dbReference type="Pfam" id="PF00505">
    <property type="entry name" value="HMG_box"/>
    <property type="match status" value="1"/>
</dbReference>
<feature type="compositionally biased region" description="Acidic residues" evidence="3">
    <location>
        <begin position="214"/>
        <end position="243"/>
    </location>
</feature>
<reference evidence="5 6" key="1">
    <citation type="submission" date="2015-10" db="EMBL/GenBank/DDBJ databases">
        <title>Genome sequencing of Penicillium freii.</title>
        <authorList>
            <person name="Nguyen H.D."/>
            <person name="Visagie C.M."/>
            <person name="Seifert K.A."/>
        </authorList>
    </citation>
    <scope>NUCLEOTIDE SEQUENCE [LARGE SCALE GENOMIC DNA]</scope>
    <source>
        <strain evidence="5 6">DAOM 242723</strain>
    </source>
</reference>
<evidence type="ECO:0000313" key="6">
    <source>
        <dbReference type="Proteomes" id="UP000055045"/>
    </source>
</evidence>
<dbReference type="InterPro" id="IPR050342">
    <property type="entry name" value="HMGB"/>
</dbReference>
<keyword evidence="2" id="KW-0539">Nucleus</keyword>
<dbReference type="PANTHER" id="PTHR48112:SF5">
    <property type="entry name" value="BOX PROTEIN, PUTATIVE (AFU_ORTHOLOGUE AFUA_1G04550)-RELATED"/>
    <property type="match status" value="1"/>
</dbReference>
<dbReference type="Proteomes" id="UP000055045">
    <property type="component" value="Unassembled WGS sequence"/>
</dbReference>
<organism evidence="5 6">
    <name type="scientific">Penicillium freii</name>
    <dbReference type="NCBI Taxonomy" id="48697"/>
    <lineage>
        <taxon>Eukaryota</taxon>
        <taxon>Fungi</taxon>
        <taxon>Dikarya</taxon>
        <taxon>Ascomycota</taxon>
        <taxon>Pezizomycotina</taxon>
        <taxon>Eurotiomycetes</taxon>
        <taxon>Eurotiomycetidae</taxon>
        <taxon>Eurotiales</taxon>
        <taxon>Aspergillaceae</taxon>
        <taxon>Penicillium</taxon>
    </lineage>
</organism>